<dbReference type="Pfam" id="PF13377">
    <property type="entry name" value="Peripla_BP_3"/>
    <property type="match status" value="1"/>
</dbReference>
<comment type="caution">
    <text evidence="5">The sequence shown here is derived from an EMBL/GenBank/DDBJ whole genome shotgun (WGS) entry which is preliminary data.</text>
</comment>
<dbReference type="SMART" id="SM00354">
    <property type="entry name" value="HTH_LACI"/>
    <property type="match status" value="1"/>
</dbReference>
<keyword evidence="6" id="KW-1185">Reference proteome</keyword>
<evidence type="ECO:0000256" key="2">
    <source>
        <dbReference type="ARBA" id="ARBA00023125"/>
    </source>
</evidence>
<dbReference type="STRING" id="734.B0187_04420"/>
<dbReference type="SUPFAM" id="SSF53822">
    <property type="entry name" value="Periplasmic binding protein-like I"/>
    <property type="match status" value="1"/>
</dbReference>
<dbReference type="CDD" id="cd01542">
    <property type="entry name" value="PBP1_TreR-like"/>
    <property type="match status" value="1"/>
</dbReference>
<dbReference type="AlphaFoldDB" id="A0A1T0ATW3"/>
<feature type="domain" description="HTH lacI-type" evidence="4">
    <location>
        <begin position="3"/>
        <end position="57"/>
    </location>
</feature>
<dbReference type="EMBL" id="MUYA01000005">
    <property type="protein sequence ID" value="OOR99562.1"/>
    <property type="molecule type" value="Genomic_DNA"/>
</dbReference>
<protein>
    <submittedName>
        <fullName evidence="5">Trehalose operon repressor</fullName>
    </submittedName>
</protein>
<keyword evidence="3" id="KW-0804">Transcription</keyword>
<dbReference type="InterPro" id="IPR000843">
    <property type="entry name" value="HTH_LacI"/>
</dbReference>
<dbReference type="InterPro" id="IPR028082">
    <property type="entry name" value="Peripla_BP_I"/>
</dbReference>
<dbReference type="Gene3D" id="3.40.50.2300">
    <property type="match status" value="2"/>
</dbReference>
<keyword evidence="1" id="KW-0805">Transcription regulation</keyword>
<dbReference type="GO" id="GO:0003700">
    <property type="term" value="F:DNA-binding transcription factor activity"/>
    <property type="evidence" value="ECO:0007669"/>
    <property type="project" value="TreeGrafter"/>
</dbReference>
<evidence type="ECO:0000256" key="1">
    <source>
        <dbReference type="ARBA" id="ARBA00023015"/>
    </source>
</evidence>
<dbReference type="PROSITE" id="PS50932">
    <property type="entry name" value="HTH_LACI_2"/>
    <property type="match status" value="1"/>
</dbReference>
<dbReference type="RefSeq" id="WP_078236657.1">
    <property type="nucleotide sequence ID" value="NZ_MUYA01000005.1"/>
</dbReference>
<reference evidence="5 6" key="1">
    <citation type="submission" date="2017-02" db="EMBL/GenBank/DDBJ databases">
        <title>Draft genome sequence of Haemophilus paracuniculus CCUG 43573 type strain.</title>
        <authorList>
            <person name="Engstrom-Jakobsson H."/>
            <person name="Salva-Serra F."/>
            <person name="Thorell K."/>
            <person name="Gonzales-Siles L."/>
            <person name="Karlsson R."/>
            <person name="Boulund F."/>
            <person name="Engstrand L."/>
            <person name="Kristiansson E."/>
            <person name="Moore E."/>
        </authorList>
    </citation>
    <scope>NUCLEOTIDE SEQUENCE [LARGE SCALE GENOMIC DNA]</scope>
    <source>
        <strain evidence="5 6">CCUG 43573</strain>
    </source>
</reference>
<dbReference type="InterPro" id="IPR046335">
    <property type="entry name" value="LacI/GalR-like_sensor"/>
</dbReference>
<dbReference type="SUPFAM" id="SSF47413">
    <property type="entry name" value="lambda repressor-like DNA-binding domains"/>
    <property type="match status" value="1"/>
</dbReference>
<evidence type="ECO:0000313" key="6">
    <source>
        <dbReference type="Proteomes" id="UP000190867"/>
    </source>
</evidence>
<dbReference type="GO" id="GO:0000976">
    <property type="term" value="F:transcription cis-regulatory region binding"/>
    <property type="evidence" value="ECO:0007669"/>
    <property type="project" value="TreeGrafter"/>
</dbReference>
<accession>A0A1T0ATW3</accession>
<dbReference type="PANTHER" id="PTHR30146">
    <property type="entry name" value="LACI-RELATED TRANSCRIPTIONAL REPRESSOR"/>
    <property type="match status" value="1"/>
</dbReference>
<evidence type="ECO:0000313" key="5">
    <source>
        <dbReference type="EMBL" id="OOR99562.1"/>
    </source>
</evidence>
<organism evidence="5 6">
    <name type="scientific">Haemophilus paracuniculus</name>
    <dbReference type="NCBI Taxonomy" id="734"/>
    <lineage>
        <taxon>Bacteria</taxon>
        <taxon>Pseudomonadati</taxon>
        <taxon>Pseudomonadota</taxon>
        <taxon>Gammaproteobacteria</taxon>
        <taxon>Pasteurellales</taxon>
        <taxon>Pasteurellaceae</taxon>
        <taxon>Haemophilus</taxon>
    </lineage>
</organism>
<dbReference type="CDD" id="cd01392">
    <property type="entry name" value="HTH_LacI"/>
    <property type="match status" value="1"/>
</dbReference>
<dbReference type="InterPro" id="IPR010982">
    <property type="entry name" value="Lambda_DNA-bd_dom_sf"/>
</dbReference>
<sequence>MKLTIKDIAERCQVGKSTVSRVLNNDPKVSPATREKVQAMIAELGFQPNRSARAMRGSVEPVVGVIVTRLNSTAESQTLSAILSELYSHQITPLIVESQFQPETVQHQLELFRQRQINGVILFGFSQLPLNIIQQWQGHLVLVARQYPDLSCVYYDDHNAITALLDRLYQQGHRQIGYLGVQDQDETTGRQRTESYLQFCQRHALTPNYVQGDLSFESGYQLCPLLLEKPTSAIVCASSSLAVGALKYLQKNQKILPLACIGQNSLLQSFAPDLLTLDFGYPQAGRWAVELLLQQFAGNSATEQRKVPFELT</sequence>
<dbReference type="Proteomes" id="UP000190867">
    <property type="component" value="Unassembled WGS sequence"/>
</dbReference>
<gene>
    <name evidence="5" type="ORF">B0187_04420</name>
</gene>
<name>A0A1T0ATW3_9PAST</name>
<dbReference type="PANTHER" id="PTHR30146:SF146">
    <property type="entry name" value="HTH-TYPE TRANSCRIPTIONAL REGULATOR TRER"/>
    <property type="match status" value="1"/>
</dbReference>
<evidence type="ECO:0000259" key="4">
    <source>
        <dbReference type="PROSITE" id="PS50932"/>
    </source>
</evidence>
<evidence type="ECO:0000256" key="3">
    <source>
        <dbReference type="ARBA" id="ARBA00023163"/>
    </source>
</evidence>
<proteinExistence type="predicted"/>
<dbReference type="Gene3D" id="1.10.260.40">
    <property type="entry name" value="lambda repressor-like DNA-binding domains"/>
    <property type="match status" value="1"/>
</dbReference>
<dbReference type="OrthoDB" id="198888at2"/>
<dbReference type="Pfam" id="PF00356">
    <property type="entry name" value="LacI"/>
    <property type="match status" value="1"/>
</dbReference>
<keyword evidence="2" id="KW-0238">DNA-binding</keyword>